<dbReference type="SMART" id="SM00347">
    <property type="entry name" value="HTH_MARR"/>
    <property type="match status" value="1"/>
</dbReference>
<dbReference type="PROSITE" id="PS01117">
    <property type="entry name" value="HTH_MARR_1"/>
    <property type="match status" value="1"/>
</dbReference>
<dbReference type="InterPro" id="IPR023187">
    <property type="entry name" value="Tscrpt_reg_MarR-type_CS"/>
</dbReference>
<keyword evidence="2" id="KW-0238">DNA-binding</keyword>
<name>A0A5R9ACE8_9MICC</name>
<dbReference type="SUPFAM" id="SSF46785">
    <property type="entry name" value="Winged helix' DNA-binding domain"/>
    <property type="match status" value="1"/>
</dbReference>
<dbReference type="Proteomes" id="UP000306544">
    <property type="component" value="Unassembled WGS sequence"/>
</dbReference>
<dbReference type="GO" id="GO:0006950">
    <property type="term" value="P:response to stress"/>
    <property type="evidence" value="ECO:0007669"/>
    <property type="project" value="TreeGrafter"/>
</dbReference>
<proteinExistence type="predicted"/>
<accession>A0A5R9ACE8</accession>
<evidence type="ECO:0000256" key="4">
    <source>
        <dbReference type="SAM" id="MobiDB-lite"/>
    </source>
</evidence>
<sequence length="199" mass="21934">MVSEDRRVHVRELQQELHRLFLRRRHNAIQLAQSIDPEIEPAAYSILFTLQREGAQRMTDISKHLGIGKPTLSRQLTTLAERGFITKKADPADGRAMVISLTEQGRCRLDTAQQERSERYLHMLQPWSEEDIMMLSGLLAKMNQTYAEYDDAGFCAAAAGTGAADSSSAQSPGAQSRPAQSPSAQSPSAQSPTVQPKVA</sequence>
<evidence type="ECO:0000313" key="7">
    <source>
        <dbReference type="Proteomes" id="UP000306544"/>
    </source>
</evidence>
<dbReference type="PRINTS" id="PR00598">
    <property type="entry name" value="HTHMARR"/>
</dbReference>
<dbReference type="AlphaFoldDB" id="A0A5R9ACE8"/>
<comment type="caution">
    <text evidence="6">The sequence shown here is derived from an EMBL/GenBank/DDBJ whole genome shotgun (WGS) entry which is preliminary data.</text>
</comment>
<keyword evidence="1" id="KW-0805">Transcription regulation</keyword>
<feature type="compositionally biased region" description="Low complexity" evidence="4">
    <location>
        <begin position="160"/>
        <end position="192"/>
    </location>
</feature>
<protein>
    <submittedName>
        <fullName evidence="6">MarR family transcriptional regulator</fullName>
    </submittedName>
</protein>
<keyword evidence="7" id="KW-1185">Reference proteome</keyword>
<dbReference type="InterPro" id="IPR039422">
    <property type="entry name" value="MarR/SlyA-like"/>
</dbReference>
<keyword evidence="3" id="KW-0804">Transcription</keyword>
<feature type="domain" description="HTH marR-type" evidence="5">
    <location>
        <begin position="10"/>
        <end position="144"/>
    </location>
</feature>
<dbReference type="InterPro" id="IPR036390">
    <property type="entry name" value="WH_DNA-bd_sf"/>
</dbReference>
<evidence type="ECO:0000256" key="2">
    <source>
        <dbReference type="ARBA" id="ARBA00023125"/>
    </source>
</evidence>
<dbReference type="InterPro" id="IPR000835">
    <property type="entry name" value="HTH_MarR-typ"/>
</dbReference>
<dbReference type="PANTHER" id="PTHR33164:SF57">
    <property type="entry name" value="MARR-FAMILY TRANSCRIPTIONAL REGULATOR"/>
    <property type="match status" value="1"/>
</dbReference>
<dbReference type="Pfam" id="PF01047">
    <property type="entry name" value="MarR"/>
    <property type="match status" value="1"/>
</dbReference>
<feature type="region of interest" description="Disordered" evidence="4">
    <location>
        <begin position="160"/>
        <end position="199"/>
    </location>
</feature>
<gene>
    <name evidence="6" type="ORF">FEF27_07680</name>
</gene>
<evidence type="ECO:0000313" key="6">
    <source>
        <dbReference type="EMBL" id="TLP75527.1"/>
    </source>
</evidence>
<evidence type="ECO:0000256" key="1">
    <source>
        <dbReference type="ARBA" id="ARBA00023015"/>
    </source>
</evidence>
<dbReference type="GO" id="GO:0003677">
    <property type="term" value="F:DNA binding"/>
    <property type="evidence" value="ECO:0007669"/>
    <property type="project" value="UniProtKB-KW"/>
</dbReference>
<dbReference type="PANTHER" id="PTHR33164">
    <property type="entry name" value="TRANSCRIPTIONAL REGULATOR, MARR FAMILY"/>
    <property type="match status" value="1"/>
</dbReference>
<dbReference type="EMBL" id="VAWA01000008">
    <property type="protein sequence ID" value="TLP75527.1"/>
    <property type="molecule type" value="Genomic_DNA"/>
</dbReference>
<dbReference type="InterPro" id="IPR036388">
    <property type="entry name" value="WH-like_DNA-bd_sf"/>
</dbReference>
<dbReference type="GO" id="GO:0003700">
    <property type="term" value="F:DNA-binding transcription factor activity"/>
    <property type="evidence" value="ECO:0007669"/>
    <property type="project" value="InterPro"/>
</dbReference>
<dbReference type="RefSeq" id="WP_138170270.1">
    <property type="nucleotide sequence ID" value="NZ_VAWA01000008.1"/>
</dbReference>
<evidence type="ECO:0000259" key="5">
    <source>
        <dbReference type="PROSITE" id="PS50995"/>
    </source>
</evidence>
<dbReference type="Gene3D" id="1.10.10.10">
    <property type="entry name" value="Winged helix-like DNA-binding domain superfamily/Winged helix DNA-binding domain"/>
    <property type="match status" value="1"/>
</dbReference>
<dbReference type="PROSITE" id="PS50995">
    <property type="entry name" value="HTH_MARR_2"/>
    <property type="match status" value="1"/>
</dbReference>
<reference evidence="6 7" key="1">
    <citation type="submission" date="2019-05" db="EMBL/GenBank/DDBJ databases">
        <title>Nesterenkonia sp. GY239, isolated from the Southern Atlantic Ocean.</title>
        <authorList>
            <person name="Zhang G."/>
        </authorList>
    </citation>
    <scope>NUCLEOTIDE SEQUENCE [LARGE SCALE GENOMIC DNA]</scope>
    <source>
        <strain evidence="6 7">GY239</strain>
    </source>
</reference>
<evidence type="ECO:0000256" key="3">
    <source>
        <dbReference type="ARBA" id="ARBA00023163"/>
    </source>
</evidence>
<organism evidence="6 7">
    <name type="scientific">Nesterenkonia sphaerica</name>
    <dbReference type="NCBI Taxonomy" id="1804988"/>
    <lineage>
        <taxon>Bacteria</taxon>
        <taxon>Bacillati</taxon>
        <taxon>Actinomycetota</taxon>
        <taxon>Actinomycetes</taxon>
        <taxon>Micrococcales</taxon>
        <taxon>Micrococcaceae</taxon>
        <taxon>Nesterenkonia</taxon>
    </lineage>
</organism>
<dbReference type="OrthoDB" id="9154853at2"/>